<feature type="domain" description="DUF7730" evidence="1">
    <location>
        <begin position="33"/>
        <end position="122"/>
    </location>
</feature>
<protein>
    <recommendedName>
        <fullName evidence="1">DUF7730 domain-containing protein</fullName>
    </recommendedName>
</protein>
<dbReference type="Pfam" id="PF24864">
    <property type="entry name" value="DUF7730"/>
    <property type="match status" value="1"/>
</dbReference>
<gene>
    <name evidence="2" type="ORF">BT63DRAFT_460714</name>
</gene>
<dbReference type="AlphaFoldDB" id="A0A6A6TXA3"/>
<dbReference type="Proteomes" id="UP000799302">
    <property type="component" value="Unassembled WGS sequence"/>
</dbReference>
<organism evidence="2 3">
    <name type="scientific">Microthyrium microscopicum</name>
    <dbReference type="NCBI Taxonomy" id="703497"/>
    <lineage>
        <taxon>Eukaryota</taxon>
        <taxon>Fungi</taxon>
        <taxon>Dikarya</taxon>
        <taxon>Ascomycota</taxon>
        <taxon>Pezizomycotina</taxon>
        <taxon>Dothideomycetes</taxon>
        <taxon>Dothideomycetes incertae sedis</taxon>
        <taxon>Microthyriales</taxon>
        <taxon>Microthyriaceae</taxon>
        <taxon>Microthyrium</taxon>
    </lineage>
</organism>
<dbReference type="EMBL" id="MU004244">
    <property type="protein sequence ID" value="KAF2663603.1"/>
    <property type="molecule type" value="Genomic_DNA"/>
</dbReference>
<dbReference type="PANTHER" id="PTHR42085">
    <property type="entry name" value="F-BOX DOMAIN-CONTAINING PROTEIN"/>
    <property type="match status" value="1"/>
</dbReference>
<evidence type="ECO:0000313" key="3">
    <source>
        <dbReference type="Proteomes" id="UP000799302"/>
    </source>
</evidence>
<name>A0A6A6TXA3_9PEZI</name>
<dbReference type="OrthoDB" id="62952at2759"/>
<evidence type="ECO:0000259" key="1">
    <source>
        <dbReference type="Pfam" id="PF24864"/>
    </source>
</evidence>
<dbReference type="InterPro" id="IPR056632">
    <property type="entry name" value="DUF7730"/>
</dbReference>
<proteinExistence type="predicted"/>
<evidence type="ECO:0000313" key="2">
    <source>
        <dbReference type="EMBL" id="KAF2663603.1"/>
    </source>
</evidence>
<dbReference type="PANTHER" id="PTHR42085:SF2">
    <property type="entry name" value="F-BOX DOMAIN-CONTAINING PROTEIN"/>
    <property type="match status" value="1"/>
</dbReference>
<dbReference type="InterPro" id="IPR038883">
    <property type="entry name" value="AN11006-like"/>
</dbReference>
<keyword evidence="3" id="KW-1185">Reference proteome</keyword>
<accession>A0A6A6TXA3</accession>
<reference evidence="2" key="1">
    <citation type="journal article" date="2020" name="Stud. Mycol.">
        <title>101 Dothideomycetes genomes: a test case for predicting lifestyles and emergence of pathogens.</title>
        <authorList>
            <person name="Haridas S."/>
            <person name="Albert R."/>
            <person name="Binder M."/>
            <person name="Bloem J."/>
            <person name="Labutti K."/>
            <person name="Salamov A."/>
            <person name="Andreopoulos B."/>
            <person name="Baker S."/>
            <person name="Barry K."/>
            <person name="Bills G."/>
            <person name="Bluhm B."/>
            <person name="Cannon C."/>
            <person name="Castanera R."/>
            <person name="Culley D."/>
            <person name="Daum C."/>
            <person name="Ezra D."/>
            <person name="Gonzalez J."/>
            <person name="Henrissat B."/>
            <person name="Kuo A."/>
            <person name="Liang C."/>
            <person name="Lipzen A."/>
            <person name="Lutzoni F."/>
            <person name="Magnuson J."/>
            <person name="Mondo S."/>
            <person name="Nolan M."/>
            <person name="Ohm R."/>
            <person name="Pangilinan J."/>
            <person name="Park H.-J."/>
            <person name="Ramirez L."/>
            <person name="Alfaro M."/>
            <person name="Sun H."/>
            <person name="Tritt A."/>
            <person name="Yoshinaga Y."/>
            <person name="Zwiers L.-H."/>
            <person name="Turgeon B."/>
            <person name="Goodwin S."/>
            <person name="Spatafora J."/>
            <person name="Crous P."/>
            <person name="Grigoriev I."/>
        </authorList>
    </citation>
    <scope>NUCLEOTIDE SEQUENCE</scope>
    <source>
        <strain evidence="2">CBS 115976</strain>
    </source>
</reference>
<sequence length="248" mass="29388">MAANVTPAAILRIPTALRLQIFGYLLQSADPLCLCSHARSQLHVPGAPRPLANTIAILRVCQLIHDEASELVYSRNVFHFTHNCHVDCIRHNPYRHHIQQLQFRQRIDWLPAYMSQFTQELGPNGQLHLVGIDIMKLLPNLRYICIIFSRSGYRLNTFRKQMFVIPFMRQFMYWRPRRFPRIVINNPTDWRTIIDNFQNPPQPPPGGPTQRYRIYFYFSDQTRFMRNLVRIDMARTIVRARTRVFELL</sequence>